<sequence length="207" mass="20661">MLTAGAVATGAVWAAPAIESFTSVAAAQSGPAKPHHGTGVSYVTVLLGEGNGDVATVYRLKATLTTQPSAGTPTVAASLEPGFTATDGGCFTGSSPFRVPGSDPTTAVPSSIIQQSGLPSGVAGSFVYQAGQQVFQLTNSSSTPYTLAAWVVHQGQCCAVGEPNLVHPGATTYPGPTSSSGSADPFLLAPNGGTITFPWPSNNMDCS</sequence>
<evidence type="ECO:0000313" key="1">
    <source>
        <dbReference type="EMBL" id="MST31986.1"/>
    </source>
</evidence>
<keyword evidence="2" id="KW-1185">Reference proteome</keyword>
<protein>
    <recommendedName>
        <fullName evidence="3">Lamin tail domain-containing protein</fullName>
    </recommendedName>
</protein>
<gene>
    <name evidence="1" type="ORF">GHK86_04500</name>
</gene>
<evidence type="ECO:0008006" key="3">
    <source>
        <dbReference type="Google" id="ProtNLM"/>
    </source>
</evidence>
<proteinExistence type="predicted"/>
<dbReference type="EMBL" id="WJHE01000190">
    <property type="protein sequence ID" value="MST31986.1"/>
    <property type="molecule type" value="Genomic_DNA"/>
</dbReference>
<dbReference type="Proteomes" id="UP000437736">
    <property type="component" value="Unassembled WGS sequence"/>
</dbReference>
<reference evidence="1 2" key="1">
    <citation type="submission" date="2019-11" db="EMBL/GenBank/DDBJ databases">
        <title>Acidiferrimicrobium australis gen. nov., sp. nov., an acidophilic and obligately heterotrophic, member of the Actinobacteria that catalyses dissimilatory oxido- reduction of iron isolated from metal-rich acidic water in Chile.</title>
        <authorList>
            <person name="Gonzalez D."/>
            <person name="Huber K."/>
            <person name="Hedrich S."/>
            <person name="Rojas-Villalobos C."/>
            <person name="Quatrini R."/>
            <person name="Dinamarca M.A."/>
            <person name="Schwarz A."/>
            <person name="Canales C."/>
            <person name="Nancucheo I."/>
        </authorList>
    </citation>
    <scope>NUCLEOTIDE SEQUENCE [LARGE SCALE GENOMIC DNA]</scope>
    <source>
        <strain evidence="1 2">USS-CCA1</strain>
    </source>
</reference>
<comment type="caution">
    <text evidence="1">The sequence shown here is derived from an EMBL/GenBank/DDBJ whole genome shotgun (WGS) entry which is preliminary data.</text>
</comment>
<organism evidence="1 2">
    <name type="scientific">Acidiferrimicrobium australe</name>
    <dbReference type="NCBI Taxonomy" id="2664430"/>
    <lineage>
        <taxon>Bacteria</taxon>
        <taxon>Bacillati</taxon>
        <taxon>Actinomycetota</taxon>
        <taxon>Acidimicrobiia</taxon>
        <taxon>Acidimicrobiales</taxon>
        <taxon>Acidimicrobiaceae</taxon>
        <taxon>Acidiferrimicrobium</taxon>
    </lineage>
</organism>
<evidence type="ECO:0000313" key="2">
    <source>
        <dbReference type="Proteomes" id="UP000437736"/>
    </source>
</evidence>
<name>A0ABW9QRA5_9ACTN</name>
<accession>A0ABW9QRA5</accession>